<evidence type="ECO:0000256" key="19">
    <source>
        <dbReference type="ARBA" id="ARBA00042821"/>
    </source>
</evidence>
<organism evidence="31 32">
    <name type="scientific">Cloeon dipterum</name>
    <dbReference type="NCBI Taxonomy" id="197152"/>
    <lineage>
        <taxon>Eukaryota</taxon>
        <taxon>Metazoa</taxon>
        <taxon>Ecdysozoa</taxon>
        <taxon>Arthropoda</taxon>
        <taxon>Hexapoda</taxon>
        <taxon>Insecta</taxon>
        <taxon>Pterygota</taxon>
        <taxon>Palaeoptera</taxon>
        <taxon>Ephemeroptera</taxon>
        <taxon>Pisciforma</taxon>
        <taxon>Baetidae</taxon>
        <taxon>Cloeon</taxon>
    </lineage>
</organism>
<comment type="pathway">
    <text evidence="15">Amino-acid degradation; L-isoleucine degradation.</text>
</comment>
<evidence type="ECO:0000259" key="29">
    <source>
        <dbReference type="Pfam" id="PF02770"/>
    </source>
</evidence>
<evidence type="ECO:0000256" key="26">
    <source>
        <dbReference type="ARBA" id="ARBA00051903"/>
    </source>
</evidence>
<evidence type="ECO:0000256" key="11">
    <source>
        <dbReference type="ARBA" id="ARBA00022990"/>
    </source>
</evidence>
<dbReference type="Pfam" id="PF02771">
    <property type="entry name" value="Acyl-CoA_dh_N"/>
    <property type="match status" value="1"/>
</dbReference>
<sequence length="414" mass="45475">MSRSLVFKHIRSLQKASVGRGFISVRQNHHAGAPLGHFTDEETMMRDTVRKLAQEKIAPLVKKMDEEEKLDPSILPMYFENGLMGIEIPPDYGGTGASFFSSILVVEELSKVDPAVSLVCDIQNTLVNSLIMQLGTEEQKKKYLPRLAQDTVGVFCLSEPWSGSDAFAMKTVAKKDGDDFIIDGSKVWISTADQAGIFLVMANADPSAGYRGITTFIVEAGTPGLSIGRKENKLGIRASSTCQVIFDGVRVPKSNILGEFGKGYRYAAGMLNEGRIGIGAQMVGLAQGCFDATIPYTLERKQFKQPIYDFQGMQHQIADVATQIEAARLLVYNAARLREAGEPFVKQASMAKLFSSQVATLTTSKCVEWMGGVGFTRDLPQEKFYRDCKIGCIYEGTSNIQLNTIAKLLKQEFS</sequence>
<dbReference type="InterPro" id="IPR009100">
    <property type="entry name" value="AcylCoA_DH/oxidase_NM_dom_sf"/>
</dbReference>
<dbReference type="Gene3D" id="1.20.140.10">
    <property type="entry name" value="Butyryl-CoA Dehydrogenase, subunit A, domain 3"/>
    <property type="match status" value="1"/>
</dbReference>
<keyword evidence="13" id="KW-0443">Lipid metabolism</keyword>
<dbReference type="GO" id="GO:0046395">
    <property type="term" value="P:carboxylic acid catabolic process"/>
    <property type="evidence" value="ECO:0007669"/>
    <property type="project" value="UniProtKB-ARBA"/>
</dbReference>
<keyword evidence="14" id="KW-0496">Mitochondrion</keyword>
<dbReference type="SUPFAM" id="SSF47203">
    <property type="entry name" value="Acyl-CoA dehydrogenase C-terminal domain-like"/>
    <property type="match status" value="1"/>
</dbReference>
<comment type="catalytic activity">
    <reaction evidence="21">
        <text>valproyl-CoA + oxidized [electron-transfer flavoprotein] + H(+) = (2E)-2-propylpent-2-enoyl-CoA + reduced [electron-transfer flavoprotein]</text>
        <dbReference type="Rhea" id="RHEA:65344"/>
        <dbReference type="Rhea" id="RHEA-COMP:10685"/>
        <dbReference type="Rhea" id="RHEA-COMP:10686"/>
        <dbReference type="ChEBI" id="CHEBI:15378"/>
        <dbReference type="ChEBI" id="CHEBI:57692"/>
        <dbReference type="ChEBI" id="CHEBI:58307"/>
        <dbReference type="ChEBI" id="CHEBI:156457"/>
        <dbReference type="ChEBI" id="CHEBI:156458"/>
    </reaction>
    <physiologicalReaction direction="left-to-right" evidence="21">
        <dbReference type="Rhea" id="RHEA:65345"/>
    </physiologicalReaction>
</comment>
<dbReference type="Gene3D" id="1.10.540.10">
    <property type="entry name" value="Acyl-CoA dehydrogenase/oxidase, N-terminal domain"/>
    <property type="match status" value="1"/>
</dbReference>
<evidence type="ECO:0000256" key="14">
    <source>
        <dbReference type="ARBA" id="ARBA00023128"/>
    </source>
</evidence>
<comment type="catalytic activity">
    <reaction evidence="25">
        <text>(2S)-2-methylbutanoyl-CoA + oxidized [electron-transfer flavoprotein] + H(+) = (2E)-2-methylbut-2-enoyl-CoA + reduced [electron-transfer flavoprotein]</text>
        <dbReference type="Rhea" id="RHEA:48256"/>
        <dbReference type="Rhea" id="RHEA-COMP:10685"/>
        <dbReference type="Rhea" id="RHEA-COMP:10686"/>
        <dbReference type="ChEBI" id="CHEBI:15378"/>
        <dbReference type="ChEBI" id="CHEBI:57337"/>
        <dbReference type="ChEBI" id="CHEBI:57692"/>
        <dbReference type="ChEBI" id="CHEBI:58307"/>
        <dbReference type="ChEBI" id="CHEBI:88166"/>
    </reaction>
    <physiologicalReaction direction="left-to-right" evidence="25">
        <dbReference type="Rhea" id="RHEA:48257"/>
    </physiologicalReaction>
</comment>
<evidence type="ECO:0000256" key="5">
    <source>
        <dbReference type="ARBA" id="ARBA00011881"/>
    </source>
</evidence>
<evidence type="ECO:0000256" key="18">
    <source>
        <dbReference type="ARBA" id="ARBA00041537"/>
    </source>
</evidence>
<proteinExistence type="inferred from homology"/>
<evidence type="ECO:0000256" key="12">
    <source>
        <dbReference type="ARBA" id="ARBA00023002"/>
    </source>
</evidence>
<dbReference type="GO" id="GO:0006631">
    <property type="term" value="P:fatty acid metabolic process"/>
    <property type="evidence" value="ECO:0007669"/>
    <property type="project" value="UniProtKB-KW"/>
</dbReference>
<feature type="domain" description="Acyl-CoA oxidase/dehydrogenase middle" evidence="29">
    <location>
        <begin position="155"/>
        <end position="249"/>
    </location>
</feature>
<keyword evidence="12 27" id="KW-0560">Oxidoreductase</keyword>
<evidence type="ECO:0000256" key="22">
    <source>
        <dbReference type="ARBA" id="ARBA00048592"/>
    </source>
</evidence>
<dbReference type="Pfam" id="PF00441">
    <property type="entry name" value="Acyl-CoA_dh_1"/>
    <property type="match status" value="1"/>
</dbReference>
<dbReference type="AlphaFoldDB" id="A0A8S1CL43"/>
<dbReference type="FunFam" id="1.20.140.10:FF:000002">
    <property type="entry name" value="Acyl-CoA dehydrogenase short/branched chain"/>
    <property type="match status" value="1"/>
</dbReference>
<keyword evidence="8 27" id="KW-0274">FAD</keyword>
<dbReference type="EMBL" id="CADEPI010000037">
    <property type="protein sequence ID" value="CAB3368393.1"/>
    <property type="molecule type" value="Genomic_DNA"/>
</dbReference>
<evidence type="ECO:0000259" key="30">
    <source>
        <dbReference type="Pfam" id="PF02771"/>
    </source>
</evidence>
<keyword evidence="9" id="KW-0276">Fatty acid metabolism</keyword>
<dbReference type="FunFam" id="2.40.110.10:FF:000001">
    <property type="entry name" value="Acyl-CoA dehydrogenase, mitochondrial"/>
    <property type="match status" value="1"/>
</dbReference>
<dbReference type="GO" id="GO:0003853">
    <property type="term" value="F:short-chain 2-methyl fatty acyl-CoA dehydrogenase activity"/>
    <property type="evidence" value="ECO:0007669"/>
    <property type="project" value="UniProtKB-EC"/>
</dbReference>
<evidence type="ECO:0000256" key="20">
    <source>
        <dbReference type="ARBA" id="ARBA00048235"/>
    </source>
</evidence>
<comment type="cofactor">
    <cofactor evidence="1 27">
        <name>FAD</name>
        <dbReference type="ChEBI" id="CHEBI:57692"/>
    </cofactor>
</comment>
<dbReference type="InterPro" id="IPR006089">
    <property type="entry name" value="Acyl-CoA_DH_CS"/>
</dbReference>
<comment type="catalytic activity">
    <reaction evidence="23">
        <text>butanoyl-CoA + oxidized [electron-transfer flavoprotein] + H(+) = (2E)-butenoyl-CoA + reduced [electron-transfer flavoprotein]</text>
        <dbReference type="Rhea" id="RHEA:24004"/>
        <dbReference type="Rhea" id="RHEA-COMP:10685"/>
        <dbReference type="Rhea" id="RHEA-COMP:10686"/>
        <dbReference type="ChEBI" id="CHEBI:15378"/>
        <dbReference type="ChEBI" id="CHEBI:57332"/>
        <dbReference type="ChEBI" id="CHEBI:57371"/>
        <dbReference type="ChEBI" id="CHEBI:57692"/>
        <dbReference type="ChEBI" id="CHEBI:58307"/>
    </reaction>
    <physiologicalReaction direction="left-to-right" evidence="23">
        <dbReference type="Rhea" id="RHEA:24005"/>
    </physiologicalReaction>
</comment>
<evidence type="ECO:0000256" key="7">
    <source>
        <dbReference type="ARBA" id="ARBA00022630"/>
    </source>
</evidence>
<comment type="catalytic activity">
    <reaction evidence="22">
        <text>(2R)-2-methylbutanoyl-CoA + oxidized [electron-transfer flavoprotein] + H(+) = ethylacryloyl-CoA + reduced [electron-transfer flavoprotein]</text>
        <dbReference type="Rhea" id="RHEA:65296"/>
        <dbReference type="Rhea" id="RHEA-COMP:10685"/>
        <dbReference type="Rhea" id="RHEA-COMP:10686"/>
        <dbReference type="ChEBI" id="CHEBI:15378"/>
        <dbReference type="ChEBI" id="CHEBI:57692"/>
        <dbReference type="ChEBI" id="CHEBI:58307"/>
        <dbReference type="ChEBI" id="CHEBI:156439"/>
        <dbReference type="ChEBI" id="CHEBI:156440"/>
    </reaction>
    <physiologicalReaction direction="left-to-right" evidence="22">
        <dbReference type="Rhea" id="RHEA:65297"/>
    </physiologicalReaction>
</comment>
<comment type="catalytic activity">
    <reaction evidence="26">
        <text>2-methylpropanoyl-CoA + oxidized [electron-transfer flavoprotein] + H(+) = 2-methylpropenoyl-CoA + reduced [electron-transfer flavoprotein]</text>
        <dbReference type="Rhea" id="RHEA:44180"/>
        <dbReference type="Rhea" id="RHEA-COMP:10685"/>
        <dbReference type="Rhea" id="RHEA-COMP:10686"/>
        <dbReference type="ChEBI" id="CHEBI:15378"/>
        <dbReference type="ChEBI" id="CHEBI:57338"/>
        <dbReference type="ChEBI" id="CHEBI:57692"/>
        <dbReference type="ChEBI" id="CHEBI:58307"/>
        <dbReference type="ChEBI" id="CHEBI:62500"/>
    </reaction>
    <physiologicalReaction direction="left-to-right" evidence="26">
        <dbReference type="Rhea" id="RHEA:44181"/>
    </physiologicalReaction>
</comment>
<evidence type="ECO:0000256" key="1">
    <source>
        <dbReference type="ARBA" id="ARBA00001974"/>
    </source>
</evidence>
<name>A0A8S1CL43_9INSE</name>
<dbReference type="InterPro" id="IPR046373">
    <property type="entry name" value="Acyl-CoA_Oxase/DH_mid-dom_sf"/>
</dbReference>
<dbReference type="InterPro" id="IPR037069">
    <property type="entry name" value="AcylCoA_DH/ox_N_sf"/>
</dbReference>
<evidence type="ECO:0000256" key="25">
    <source>
        <dbReference type="ARBA" id="ARBA00049552"/>
    </source>
</evidence>
<evidence type="ECO:0000259" key="28">
    <source>
        <dbReference type="Pfam" id="PF00441"/>
    </source>
</evidence>
<evidence type="ECO:0000256" key="3">
    <source>
        <dbReference type="ARBA" id="ARBA00005198"/>
    </source>
</evidence>
<evidence type="ECO:0000256" key="21">
    <source>
        <dbReference type="ARBA" id="ARBA00048307"/>
    </source>
</evidence>
<comment type="subcellular location">
    <subcellularLocation>
        <location evidence="2">Mitochondrion matrix</location>
    </subcellularLocation>
</comment>
<reference evidence="31 32" key="1">
    <citation type="submission" date="2020-04" db="EMBL/GenBank/DDBJ databases">
        <authorList>
            <person name="Alioto T."/>
            <person name="Alioto T."/>
            <person name="Gomez Garrido J."/>
        </authorList>
    </citation>
    <scope>NUCLEOTIDE SEQUENCE [LARGE SCALE GENOMIC DNA]</scope>
</reference>
<dbReference type="PANTHER" id="PTHR43884">
    <property type="entry name" value="ACYL-COA DEHYDROGENASE"/>
    <property type="match status" value="1"/>
</dbReference>
<dbReference type="Gene3D" id="2.40.110.10">
    <property type="entry name" value="Butyryl-CoA Dehydrogenase, subunit A, domain 2"/>
    <property type="match status" value="1"/>
</dbReference>
<evidence type="ECO:0000313" key="32">
    <source>
        <dbReference type="Proteomes" id="UP000494165"/>
    </source>
</evidence>
<gene>
    <name evidence="31" type="ORF">CLODIP_2_CD06791</name>
</gene>
<comment type="similarity">
    <text evidence="4 27">Belongs to the acyl-CoA dehydrogenase family.</text>
</comment>
<dbReference type="GO" id="GO:0050660">
    <property type="term" value="F:flavin adenine dinucleotide binding"/>
    <property type="evidence" value="ECO:0007669"/>
    <property type="project" value="InterPro"/>
</dbReference>
<keyword evidence="32" id="KW-1185">Reference proteome</keyword>
<evidence type="ECO:0000256" key="13">
    <source>
        <dbReference type="ARBA" id="ARBA00023098"/>
    </source>
</evidence>
<comment type="pathway">
    <text evidence="3">Lipid metabolism; mitochondrial fatty acid beta-oxidation.</text>
</comment>
<evidence type="ECO:0000256" key="8">
    <source>
        <dbReference type="ARBA" id="ARBA00022827"/>
    </source>
</evidence>
<dbReference type="PIRSF" id="PIRSF016578">
    <property type="entry name" value="HsaA"/>
    <property type="match status" value="1"/>
</dbReference>
<dbReference type="PROSITE" id="PS00072">
    <property type="entry name" value="ACYL_COA_DH_1"/>
    <property type="match status" value="1"/>
</dbReference>
<dbReference type="OrthoDB" id="10262177at2759"/>
<evidence type="ECO:0000256" key="2">
    <source>
        <dbReference type="ARBA" id="ARBA00004305"/>
    </source>
</evidence>
<dbReference type="InterPro" id="IPR009075">
    <property type="entry name" value="AcylCo_DH/oxidase_C"/>
</dbReference>
<evidence type="ECO:0000256" key="23">
    <source>
        <dbReference type="ARBA" id="ARBA00049096"/>
    </source>
</evidence>
<evidence type="ECO:0000256" key="15">
    <source>
        <dbReference type="ARBA" id="ARBA00037895"/>
    </source>
</evidence>
<dbReference type="PANTHER" id="PTHR43884:SF1">
    <property type="entry name" value="SHORT_BRANCHED CHAIN SPECIFIC ACYL-COA DEHYDROGENASE, MITOCHONDRIAL"/>
    <property type="match status" value="1"/>
</dbReference>
<accession>A0A8S1CL43</accession>
<dbReference type="GO" id="GO:0005759">
    <property type="term" value="C:mitochondrial matrix"/>
    <property type="evidence" value="ECO:0007669"/>
    <property type="project" value="UniProtKB-SubCell"/>
</dbReference>
<keyword evidence="6" id="KW-0597">Phosphoprotein</keyword>
<dbReference type="SUPFAM" id="SSF56645">
    <property type="entry name" value="Acyl-CoA dehydrogenase NM domain-like"/>
    <property type="match status" value="1"/>
</dbReference>
<evidence type="ECO:0000256" key="6">
    <source>
        <dbReference type="ARBA" id="ARBA00022553"/>
    </source>
</evidence>
<evidence type="ECO:0000256" key="17">
    <source>
        <dbReference type="ARBA" id="ARBA00039850"/>
    </source>
</evidence>
<dbReference type="CDD" id="cd01158">
    <property type="entry name" value="SCAD_SBCAD"/>
    <property type="match status" value="1"/>
</dbReference>
<dbReference type="InterPro" id="IPR013786">
    <property type="entry name" value="AcylCoA_DH/ox_N"/>
</dbReference>
<comment type="caution">
    <text evidence="31">The sequence shown here is derived from an EMBL/GenBank/DDBJ whole genome shotgun (WGS) entry which is preliminary data.</text>
</comment>
<dbReference type="InterPro" id="IPR006091">
    <property type="entry name" value="Acyl-CoA_Oxase/DH_mid-dom"/>
</dbReference>
<evidence type="ECO:0000256" key="16">
    <source>
        <dbReference type="ARBA" id="ARBA00039036"/>
    </source>
</evidence>
<dbReference type="Proteomes" id="UP000494165">
    <property type="component" value="Unassembled WGS sequence"/>
</dbReference>
<dbReference type="PROSITE" id="PS00073">
    <property type="entry name" value="ACYL_COA_DH_2"/>
    <property type="match status" value="1"/>
</dbReference>
<evidence type="ECO:0000256" key="10">
    <source>
        <dbReference type="ARBA" id="ARBA00022946"/>
    </source>
</evidence>
<comment type="catalytic activity">
    <reaction evidence="20">
        <text>2-methylbutanoyl-CoA + oxidized [electron-transfer flavoprotein] + H(+) = (2E)-2-methylbut-2-enoyl-CoA + reduced [electron-transfer flavoprotein]</text>
        <dbReference type="Rhea" id="RHEA:43780"/>
        <dbReference type="Rhea" id="RHEA-COMP:10685"/>
        <dbReference type="Rhea" id="RHEA-COMP:10686"/>
        <dbReference type="ChEBI" id="CHEBI:15378"/>
        <dbReference type="ChEBI" id="CHEBI:57336"/>
        <dbReference type="ChEBI" id="CHEBI:57337"/>
        <dbReference type="ChEBI" id="CHEBI:57692"/>
        <dbReference type="ChEBI" id="CHEBI:58307"/>
        <dbReference type="EC" id="1.3.8.5"/>
    </reaction>
    <physiologicalReaction direction="left-to-right" evidence="20">
        <dbReference type="Rhea" id="RHEA:43781"/>
    </physiologicalReaction>
</comment>
<keyword evidence="10" id="KW-0809">Transit peptide</keyword>
<comment type="catalytic activity">
    <reaction evidence="24">
        <text>hexanoyl-CoA + oxidized [electron-transfer flavoprotein] + H(+) = (2E)-hexenoyl-CoA + reduced [electron-transfer flavoprotein]</text>
        <dbReference type="Rhea" id="RHEA:43464"/>
        <dbReference type="Rhea" id="RHEA-COMP:10685"/>
        <dbReference type="Rhea" id="RHEA-COMP:10686"/>
        <dbReference type="ChEBI" id="CHEBI:15378"/>
        <dbReference type="ChEBI" id="CHEBI:57692"/>
        <dbReference type="ChEBI" id="CHEBI:58307"/>
        <dbReference type="ChEBI" id="CHEBI:62077"/>
        <dbReference type="ChEBI" id="CHEBI:62620"/>
    </reaction>
    <physiologicalReaction direction="left-to-right" evidence="24">
        <dbReference type="Rhea" id="RHEA:43465"/>
    </physiologicalReaction>
</comment>
<dbReference type="InterPro" id="IPR036250">
    <property type="entry name" value="AcylCo_DH-like_C"/>
</dbReference>
<dbReference type="FunFam" id="1.10.540.10:FF:000012">
    <property type="entry name" value="Acyl-CoA dehydrogenase short/branched chain"/>
    <property type="match status" value="1"/>
</dbReference>
<keyword evidence="7 27" id="KW-0285">Flavoprotein</keyword>
<evidence type="ECO:0000256" key="27">
    <source>
        <dbReference type="RuleBase" id="RU362125"/>
    </source>
</evidence>
<evidence type="ECO:0000313" key="31">
    <source>
        <dbReference type="EMBL" id="CAB3368393.1"/>
    </source>
</evidence>
<feature type="domain" description="Acyl-CoA dehydrogenase/oxidase N-terminal" evidence="30">
    <location>
        <begin position="39"/>
        <end position="149"/>
    </location>
</feature>
<feature type="domain" description="Acyl-CoA dehydrogenase/oxidase C-terminal" evidence="28">
    <location>
        <begin position="261"/>
        <end position="407"/>
    </location>
</feature>
<evidence type="ECO:0000256" key="24">
    <source>
        <dbReference type="ARBA" id="ARBA00049192"/>
    </source>
</evidence>
<keyword evidence="11" id="KW-0007">Acetylation</keyword>
<evidence type="ECO:0000256" key="9">
    <source>
        <dbReference type="ARBA" id="ARBA00022832"/>
    </source>
</evidence>
<protein>
    <recommendedName>
        <fullName evidence="17">Short/branched chain specific acyl-CoA dehydrogenase, mitochondrial</fullName>
        <ecNumber evidence="16">1.3.8.5</ecNumber>
    </recommendedName>
    <alternativeName>
        <fullName evidence="19">2-methyl branched chain acyl-CoA dehydrogenase</fullName>
    </alternativeName>
    <alternativeName>
        <fullName evidence="18">2-methylbutyryl-coenzyme A dehydrogenase</fullName>
    </alternativeName>
</protein>
<evidence type="ECO:0000256" key="4">
    <source>
        <dbReference type="ARBA" id="ARBA00009347"/>
    </source>
</evidence>
<comment type="subunit">
    <text evidence="5">Homotetramer.</text>
</comment>
<dbReference type="EC" id="1.3.8.5" evidence="16"/>
<dbReference type="Pfam" id="PF02770">
    <property type="entry name" value="Acyl-CoA_dh_M"/>
    <property type="match status" value="1"/>
</dbReference>